<name>A0ABS7PJW9_9SPHN</name>
<organism evidence="4 5">
    <name type="scientific">Sphingomonas colocasiae</name>
    <dbReference type="NCBI Taxonomy" id="1848973"/>
    <lineage>
        <taxon>Bacteria</taxon>
        <taxon>Pseudomonadati</taxon>
        <taxon>Pseudomonadota</taxon>
        <taxon>Alphaproteobacteria</taxon>
        <taxon>Sphingomonadales</taxon>
        <taxon>Sphingomonadaceae</taxon>
        <taxon>Sphingomonas</taxon>
    </lineage>
</organism>
<dbReference type="Proteomes" id="UP000706039">
    <property type="component" value="Unassembled WGS sequence"/>
</dbReference>
<dbReference type="Gene3D" id="2.120.10.30">
    <property type="entry name" value="TolB, C-terminal domain"/>
    <property type="match status" value="2"/>
</dbReference>
<feature type="domain" description="Peptidase S9 prolyl oligopeptidase catalytic" evidence="2">
    <location>
        <begin position="664"/>
        <end position="759"/>
    </location>
</feature>
<proteinExistence type="predicted"/>
<dbReference type="Pfam" id="PF07676">
    <property type="entry name" value="PD40"/>
    <property type="match status" value="1"/>
</dbReference>
<dbReference type="InterPro" id="IPR011042">
    <property type="entry name" value="6-blade_b-propeller_TolB-like"/>
</dbReference>
<dbReference type="SUPFAM" id="SSF53474">
    <property type="entry name" value="alpha/beta-Hydrolases"/>
    <property type="match status" value="1"/>
</dbReference>
<feature type="domain" description="Dipeptidylpeptidase IV N-terminal" evidence="3">
    <location>
        <begin position="465"/>
        <end position="554"/>
    </location>
</feature>
<evidence type="ECO:0000256" key="1">
    <source>
        <dbReference type="SAM" id="SignalP"/>
    </source>
</evidence>
<evidence type="ECO:0000313" key="5">
    <source>
        <dbReference type="Proteomes" id="UP000706039"/>
    </source>
</evidence>
<comment type="caution">
    <text evidence="4">The sequence shown here is derived from an EMBL/GenBank/DDBJ whole genome shotgun (WGS) entry which is preliminary data.</text>
</comment>
<dbReference type="InterPro" id="IPR002469">
    <property type="entry name" value="Peptidase_S9B_N"/>
</dbReference>
<dbReference type="InterPro" id="IPR001375">
    <property type="entry name" value="Peptidase_S9_cat"/>
</dbReference>
<dbReference type="Pfam" id="PF00930">
    <property type="entry name" value="DPPIV_N"/>
    <property type="match status" value="1"/>
</dbReference>
<dbReference type="EMBL" id="JAINVV010000003">
    <property type="protein sequence ID" value="MBY8821585.1"/>
    <property type="molecule type" value="Genomic_DNA"/>
</dbReference>
<dbReference type="InterPro" id="IPR050278">
    <property type="entry name" value="Serine_Prot_S9B/DPPIV"/>
</dbReference>
<dbReference type="PANTHER" id="PTHR11731">
    <property type="entry name" value="PROTEASE FAMILY S9B,C DIPEPTIDYL-PEPTIDASE IV-RELATED"/>
    <property type="match status" value="1"/>
</dbReference>
<dbReference type="Pfam" id="PF00326">
    <property type="entry name" value="Peptidase_S9"/>
    <property type="match status" value="1"/>
</dbReference>
<feature type="chain" id="PRO_5046622850" evidence="1">
    <location>
        <begin position="23"/>
        <end position="851"/>
    </location>
</feature>
<dbReference type="SUPFAM" id="SSF82171">
    <property type="entry name" value="DPP6 N-terminal domain-like"/>
    <property type="match status" value="1"/>
</dbReference>
<evidence type="ECO:0000259" key="2">
    <source>
        <dbReference type="Pfam" id="PF00326"/>
    </source>
</evidence>
<dbReference type="InterPro" id="IPR029058">
    <property type="entry name" value="AB_hydrolase_fold"/>
</dbReference>
<dbReference type="InterPro" id="IPR011659">
    <property type="entry name" value="WD40"/>
</dbReference>
<gene>
    <name evidence="4" type="ORF">K7G82_04730</name>
</gene>
<dbReference type="Gene3D" id="2.140.10.30">
    <property type="entry name" value="Dipeptidylpeptidase IV, N-terminal domain"/>
    <property type="match status" value="1"/>
</dbReference>
<evidence type="ECO:0000313" key="4">
    <source>
        <dbReference type="EMBL" id="MBY8821585.1"/>
    </source>
</evidence>
<evidence type="ECO:0000259" key="3">
    <source>
        <dbReference type="Pfam" id="PF00930"/>
    </source>
</evidence>
<keyword evidence="1" id="KW-0732">Signal</keyword>
<dbReference type="PANTHER" id="PTHR11731:SF193">
    <property type="entry name" value="DIPEPTIDYL PEPTIDASE 9"/>
    <property type="match status" value="1"/>
</dbReference>
<dbReference type="Gene3D" id="3.40.50.1820">
    <property type="entry name" value="alpha/beta hydrolase"/>
    <property type="match status" value="1"/>
</dbReference>
<keyword evidence="5" id="KW-1185">Reference proteome</keyword>
<dbReference type="SUPFAM" id="SSF69304">
    <property type="entry name" value="Tricorn protease N-terminal domain"/>
    <property type="match status" value="1"/>
</dbReference>
<accession>A0ABS7PJW9</accession>
<dbReference type="RefSeq" id="WP_222988691.1">
    <property type="nucleotide sequence ID" value="NZ_JAINVV010000003.1"/>
</dbReference>
<reference evidence="4 5" key="1">
    <citation type="submission" date="2021-08" db="EMBL/GenBank/DDBJ databases">
        <authorList>
            <person name="Tuo L."/>
        </authorList>
    </citation>
    <scope>NUCLEOTIDE SEQUENCE [LARGE SCALE GENOMIC DNA]</scope>
    <source>
        <strain evidence="4 5">JCM 31229</strain>
    </source>
</reference>
<sequence length="851" mass="91977">MHRSFVWPMASALLFAPAAAQAAPGNQATAGIAVPAHALRAPGGDRAVWINEERNGLWLVERDAASGGWSAPRIAFTIRGGVRNPVFSPDGTTVAFENPRGGHVTGGYVSARQTEWSYIATFDFRSRRIAYLEPAFARDLDPRWSVDGRQISFTRKAAGRAEARLTVARPGVEPPAARPSRHPGSFAIEAVLGAPLVYQPQASGDGRSIAYVAREGRKRAIYFKRLGEPARAVAVYPDDDGQELSDVALSRDGGVLVYVRGGPVNNKGEVPNPRSTTQAPSRQIWRVRTYGGASPELLGTGEDPQISPDDTRIVWSAERGLVSASLTGALGTGELLLSGTVANPRFSPDGRRLVFERAGHIELFDLTTRDRRTVSKPADAVDAGPVWSPDGANVAFRRVVGKQPTFLGIGYEGPYVSAEPWSIWSSSGDAGGEDLAPRRLWQAQPGMGSAFYGLTQDATNTGIRADQLFWSRSGRIGFVWERDGWRHLYAIPERGGDAVLLTPGEGEVESAALSHDGRSLVYSHNIGDLDRRHLSSVLLDGGAPQPLTTGTASQWGATPLAEGRLAYVHGGWADPPRVTIRDVDGQSAAEASPAIPAGYPAKAMVEPQAVSFPGTDGEMAHGQLFVPRKPRGCGVVYVHGGIRRQMLLGYHYIDAYSNLYEMNQYFADRGCAVLSVEYRSSIMRGHAFRNAPGWGDAGASEYKDVLGGANYLKSRADLKVGKIGIYGLSWGGYLTAQALARNSDVFAVGFDMAGVHDFLKGGYPHSPMAHAGKWTSPVYIAAGDDDRNVDFNQSMVLADMLRAKRPDVKMVERVIPNETHDMYLTFETLTDLYREGGEFMLDELIVAKGKK</sequence>
<protein>
    <submittedName>
        <fullName evidence="4">Prolyl oligopeptidase family serine peptidase</fullName>
    </submittedName>
</protein>
<feature type="signal peptide" evidence="1">
    <location>
        <begin position="1"/>
        <end position="22"/>
    </location>
</feature>